<dbReference type="PANTHER" id="PTHR30349">
    <property type="entry name" value="PHAGE INTEGRASE-RELATED"/>
    <property type="match status" value="1"/>
</dbReference>
<comment type="similarity">
    <text evidence="1">Belongs to the 'phage' integrase family.</text>
</comment>
<dbReference type="RefSeq" id="WP_179567761.1">
    <property type="nucleotide sequence ID" value="NZ_JACBZY010000001.1"/>
</dbReference>
<feature type="compositionally biased region" description="Basic and acidic residues" evidence="4">
    <location>
        <begin position="1"/>
        <end position="18"/>
    </location>
</feature>
<dbReference type="InterPro" id="IPR011010">
    <property type="entry name" value="DNA_brk_join_enz"/>
</dbReference>
<evidence type="ECO:0000256" key="3">
    <source>
        <dbReference type="ARBA" id="ARBA00023172"/>
    </source>
</evidence>
<feature type="region of interest" description="Disordered" evidence="4">
    <location>
        <begin position="1"/>
        <end position="21"/>
    </location>
</feature>
<dbReference type="GO" id="GO:0003677">
    <property type="term" value="F:DNA binding"/>
    <property type="evidence" value="ECO:0007669"/>
    <property type="project" value="UniProtKB-KW"/>
</dbReference>
<dbReference type="Proteomes" id="UP000553888">
    <property type="component" value="Unassembled WGS sequence"/>
</dbReference>
<evidence type="ECO:0000313" key="6">
    <source>
        <dbReference type="EMBL" id="NYG99529.1"/>
    </source>
</evidence>
<keyword evidence="7" id="KW-1185">Reference proteome</keyword>
<dbReference type="InterPro" id="IPR010998">
    <property type="entry name" value="Integrase_recombinase_N"/>
</dbReference>
<dbReference type="Gene3D" id="1.10.443.10">
    <property type="entry name" value="Intergrase catalytic core"/>
    <property type="match status" value="1"/>
</dbReference>
<evidence type="ECO:0000259" key="5">
    <source>
        <dbReference type="PROSITE" id="PS51898"/>
    </source>
</evidence>
<proteinExistence type="inferred from homology"/>
<accession>A0A852YP69</accession>
<dbReference type="Gene3D" id="1.10.150.130">
    <property type="match status" value="1"/>
</dbReference>
<dbReference type="AlphaFoldDB" id="A0A852YP69"/>
<dbReference type="GO" id="GO:0006310">
    <property type="term" value="P:DNA recombination"/>
    <property type="evidence" value="ECO:0007669"/>
    <property type="project" value="UniProtKB-KW"/>
</dbReference>
<dbReference type="InterPro" id="IPR002104">
    <property type="entry name" value="Integrase_catalytic"/>
</dbReference>
<dbReference type="CDD" id="cd01189">
    <property type="entry name" value="INT_ICEBs1_C_like"/>
    <property type="match status" value="1"/>
</dbReference>
<dbReference type="PANTHER" id="PTHR30349:SF41">
    <property type="entry name" value="INTEGRASE_RECOMBINASE PROTEIN MJ0367-RELATED"/>
    <property type="match status" value="1"/>
</dbReference>
<gene>
    <name evidence="6" type="ORF">BJ979_002155</name>
</gene>
<dbReference type="EMBL" id="JACBZY010000001">
    <property type="protein sequence ID" value="NYG99529.1"/>
    <property type="molecule type" value="Genomic_DNA"/>
</dbReference>
<dbReference type="Pfam" id="PF00589">
    <property type="entry name" value="Phage_integrase"/>
    <property type="match status" value="1"/>
</dbReference>
<protein>
    <submittedName>
        <fullName evidence="6">Integrase</fullName>
    </submittedName>
</protein>
<evidence type="ECO:0000256" key="2">
    <source>
        <dbReference type="ARBA" id="ARBA00023125"/>
    </source>
</evidence>
<feature type="domain" description="Tyr recombinase" evidence="5">
    <location>
        <begin position="155"/>
        <end position="342"/>
    </location>
</feature>
<name>A0A852YP69_9MICO</name>
<organism evidence="6 7">
    <name type="scientific">Schumannella luteola</name>
    <dbReference type="NCBI Taxonomy" id="472059"/>
    <lineage>
        <taxon>Bacteria</taxon>
        <taxon>Bacillati</taxon>
        <taxon>Actinomycetota</taxon>
        <taxon>Actinomycetes</taxon>
        <taxon>Micrococcales</taxon>
        <taxon>Microbacteriaceae</taxon>
        <taxon>Schumannella</taxon>
    </lineage>
</organism>
<dbReference type="InterPro" id="IPR013762">
    <property type="entry name" value="Integrase-like_cat_sf"/>
</dbReference>
<evidence type="ECO:0000256" key="1">
    <source>
        <dbReference type="ARBA" id="ARBA00008857"/>
    </source>
</evidence>
<dbReference type="SUPFAM" id="SSF56349">
    <property type="entry name" value="DNA breaking-rejoining enzymes"/>
    <property type="match status" value="1"/>
</dbReference>
<dbReference type="PROSITE" id="PS51898">
    <property type="entry name" value="TYR_RECOMBINASE"/>
    <property type="match status" value="1"/>
</dbReference>
<comment type="caution">
    <text evidence="6">The sequence shown here is derived from an EMBL/GenBank/DDBJ whole genome shotgun (WGS) entry which is preliminary data.</text>
</comment>
<reference evidence="6 7" key="1">
    <citation type="submission" date="2020-07" db="EMBL/GenBank/DDBJ databases">
        <title>Sequencing the genomes of 1000 actinobacteria strains.</title>
        <authorList>
            <person name="Klenk H.-P."/>
        </authorList>
    </citation>
    <scope>NUCLEOTIDE SEQUENCE [LARGE SCALE GENOMIC DNA]</scope>
    <source>
        <strain evidence="6 7">DSM 23141</strain>
    </source>
</reference>
<keyword evidence="3" id="KW-0233">DNA recombination</keyword>
<sequence>MRKPRRLESGRYQARDGQGHSLGTFSTLSAAEDAQALARIRKKHGKPKKKKALTVAEYAPQFLALKQAQQARGRITQSRVAIVERVLRLRIVPGLGKVALSDIKHSTVETFLASLPHAVPETNNVLRSLLFQAHRDELIKSMPPAVEGAATKPDSKRPVITEAEMWSLIEAMPEPYRSMAVVQYGTGLRVGELLGLNWSVIDFEKQTIRVERQLTNREGMVERTKGKKARITYLAGEALDALQRLRKERPGIGDAPVFLTPRGNRVMRHMYYAAFNAARASLGLDHATTHMLRKRGGTALYEATRDIRLVAKTLGHASIELTSKVYVQDSDISADDLAAFEARLRRAN</sequence>
<dbReference type="InterPro" id="IPR050090">
    <property type="entry name" value="Tyrosine_recombinase_XerCD"/>
</dbReference>
<keyword evidence="2" id="KW-0238">DNA-binding</keyword>
<evidence type="ECO:0000256" key="4">
    <source>
        <dbReference type="SAM" id="MobiDB-lite"/>
    </source>
</evidence>
<dbReference type="GO" id="GO:0015074">
    <property type="term" value="P:DNA integration"/>
    <property type="evidence" value="ECO:0007669"/>
    <property type="project" value="InterPro"/>
</dbReference>
<evidence type="ECO:0000313" key="7">
    <source>
        <dbReference type="Proteomes" id="UP000553888"/>
    </source>
</evidence>